<protein>
    <submittedName>
        <fullName evidence="2">Protein sel-1 homolog 3 isoform X1</fullName>
    </submittedName>
</protein>
<sequence>MIVLSLICAALLLQSSVCTESPDADRTDHGDFVYFKDAPDTVQNNSSVHLLYNCSAACRVSVEIIISSPSRAGAVVFRRTWTNSKNVGKPRSRDFPLVFPPALLYQRDFFIRRPLEACDVLLRARLLHLAEQELIGDHVDGSIVKASRFVRTLPLSERPACPRTRSVSWGAWLMWRITKNTVRTCPVESDTVDILTFPFASTGERFGVIHTFSSFKNGDLEWRRTLAVKQPSVTLSLWLYLLSWCGQSVCGVVKHINNQRKYESPLIMLTNTGNIVLQAQTVDGKDQAFTAHTALPLQTWIRLDLFFQRSKANITIRKEGNTVENTYLFDFHRPVQFNDTSGYFVFGGCRYTPGFHGYFGPIRYYRLGSEKVRNPLSPARTLQELDRVHRQCEEMKQVTEQYLQALRHNRDSSRGQLTSNNDVCVSHYEDLRRMFGSRNCPQTWSWDQQRRFNITLRLLEEHQDYLTGLDSSGKPLQNLSQMIFHDAVKTISKAGQSDVGLKSTAIVHLQVSSCWGHQPSSLLLATLHLSGLGVPVELEQGHVYSLIGGVSDDRLALMHLGYKHMQGLDGFPKDQNTANGYYANIGRQTSIDRDKVQDSAQTLAEHVHLSNHFELHSQTGDSGDIVQYLKYQAERGDLESQKSLARMLLWGSNGVDKDLQTGAMWCARSALQMLDPSAMYDYAILLLKGTGVKKNRTLGLELLEQAADMGSVEALNGLGWFYSTIVEDRSKAIEYFELAAQNGSRDGLFNVGVYQLNGLNPDKPDRNETAAFQYFLRAAQLGHVGGAVESASFLSTGTAPGVQRNQNKAVILLKQVSETNGHLGFRVKEALQTYQRGSWDEALLKYAMLAETGLGVAQHNAAHLCELLGHSSACQWRYHNYSTYNHIPQEAGLLQMGDYYSKQADMLKAIDMYSTAALHGSPQGLFNLVLLIEEGYEVPDTILDQMGISSADGNRSDVVGRLLHRCREFEEGDVTACSLLLWWIQLSGAWTDFTRSSVQMTLICGISATLLIFMFTLLLRTLYACYSAATQSTSRSSERAGAAAFNEQDITPAQSSSVQQPADLHTSEILITVTGVCACVVFTLFMSHLL</sequence>
<keyword evidence="1" id="KW-1185">Reference proteome</keyword>
<evidence type="ECO:0000313" key="1">
    <source>
        <dbReference type="Proteomes" id="UP000000437"/>
    </source>
</evidence>
<accession>A0AC58IND2</accession>
<name>A0AC58IND2_DANRE</name>
<proteinExistence type="predicted"/>
<evidence type="ECO:0000313" key="2">
    <source>
        <dbReference type="RefSeq" id="XP_073795739.1"/>
    </source>
</evidence>
<dbReference type="Proteomes" id="UP000000437">
    <property type="component" value="Chromosome 23"/>
</dbReference>
<reference evidence="2" key="1">
    <citation type="submission" date="2025-08" db="UniProtKB">
        <authorList>
            <consortium name="RefSeq"/>
        </authorList>
    </citation>
    <scope>IDENTIFICATION</scope>
    <source>
        <strain evidence="2">Tuebingen</strain>
        <tissue evidence="2">Fibroblasts and whole tissue</tissue>
    </source>
</reference>
<dbReference type="RefSeq" id="XP_073795739.1">
    <property type="nucleotide sequence ID" value="XM_073939638.1"/>
</dbReference>
<gene>
    <name evidence="2" type="primary">LOC101886104</name>
</gene>
<organism evidence="1 2">
    <name type="scientific">Danio rerio</name>
    <name type="common">Zebrafish</name>
    <name type="synonym">Brachydanio rerio</name>
    <dbReference type="NCBI Taxonomy" id="7955"/>
    <lineage>
        <taxon>Eukaryota</taxon>
        <taxon>Metazoa</taxon>
        <taxon>Chordata</taxon>
        <taxon>Craniata</taxon>
        <taxon>Vertebrata</taxon>
        <taxon>Euteleostomi</taxon>
        <taxon>Actinopterygii</taxon>
        <taxon>Neopterygii</taxon>
        <taxon>Teleostei</taxon>
        <taxon>Ostariophysi</taxon>
        <taxon>Cypriniformes</taxon>
        <taxon>Danionidae</taxon>
        <taxon>Danioninae</taxon>
        <taxon>Danio</taxon>
    </lineage>
</organism>